<accession>A0A4T2BIM3</accession>
<dbReference type="Proteomes" id="UP000306192">
    <property type="component" value="Unassembled WGS sequence"/>
</dbReference>
<dbReference type="PANTHER" id="PTHR40047:SF1">
    <property type="entry name" value="UPF0703 PROTEIN YCGQ"/>
    <property type="match status" value="1"/>
</dbReference>
<dbReference type="EMBL" id="QYRT01000052">
    <property type="protein sequence ID" value="TIH30262.1"/>
    <property type="molecule type" value="Genomic_DNA"/>
</dbReference>
<dbReference type="PANTHER" id="PTHR40047">
    <property type="entry name" value="UPF0703 PROTEIN YCGQ"/>
    <property type="match status" value="1"/>
</dbReference>
<keyword evidence="2" id="KW-0472">Membrane</keyword>
<feature type="domain" description="DUF1980" evidence="3">
    <location>
        <begin position="173"/>
        <end position="271"/>
    </location>
</feature>
<feature type="compositionally biased region" description="Basic and acidic residues" evidence="1">
    <location>
        <begin position="49"/>
        <end position="82"/>
    </location>
</feature>
<dbReference type="InterPro" id="IPR048447">
    <property type="entry name" value="DUF1980_C"/>
</dbReference>
<dbReference type="InterPro" id="IPR015402">
    <property type="entry name" value="DUF1980"/>
</dbReference>
<keyword evidence="2" id="KW-1133">Transmembrane helix</keyword>
<gene>
    <name evidence="4" type="ORF">D4765_17195</name>
</gene>
<dbReference type="AlphaFoldDB" id="A0A4T2BIM3"/>
<comment type="caution">
    <text evidence="4">The sequence shown here is derived from an EMBL/GenBank/DDBJ whole genome shotgun (WGS) entry which is preliminary data.</text>
</comment>
<feature type="region of interest" description="Disordered" evidence="1">
    <location>
        <begin position="37"/>
        <end position="85"/>
    </location>
</feature>
<evidence type="ECO:0000313" key="5">
    <source>
        <dbReference type="Proteomes" id="UP000306192"/>
    </source>
</evidence>
<proteinExistence type="predicted"/>
<organism evidence="4 5">
    <name type="scientific">Subtercola vilae</name>
    <dbReference type="NCBI Taxonomy" id="2056433"/>
    <lineage>
        <taxon>Bacteria</taxon>
        <taxon>Bacillati</taxon>
        <taxon>Actinomycetota</taxon>
        <taxon>Actinomycetes</taxon>
        <taxon>Micrococcales</taxon>
        <taxon>Microbacteriaceae</taxon>
        <taxon>Subtercola</taxon>
    </lineage>
</organism>
<keyword evidence="2" id="KW-0812">Transmembrane</keyword>
<reference evidence="4 5" key="1">
    <citation type="journal article" date="2019" name="Microorganisms">
        <title>Systematic Affiliation and Genome Analysis of Subtercola vilae DB165(T) with Particular Emphasis on Cold Adaptation of an Isolate from a High-Altitude Cold Volcano Lake.</title>
        <authorList>
            <person name="Villalobos A.S."/>
            <person name="Wiese J."/>
            <person name="Imhoff J.F."/>
            <person name="Dorador C."/>
            <person name="Keller A."/>
            <person name="Hentschel U."/>
        </authorList>
    </citation>
    <scope>NUCLEOTIDE SEQUENCE [LARGE SCALE GENOMIC DNA]</scope>
    <source>
        <strain evidence="4 5">DB165</strain>
    </source>
</reference>
<dbReference type="NCBIfam" id="TIGR03943">
    <property type="entry name" value="TIGR03943 family putative permease subunit"/>
    <property type="match status" value="1"/>
</dbReference>
<keyword evidence="5" id="KW-1185">Reference proteome</keyword>
<dbReference type="InterPro" id="IPR052955">
    <property type="entry name" value="UPF0703_membrane_permease"/>
</dbReference>
<feature type="transmembrane region" description="Helical" evidence="2">
    <location>
        <begin position="90"/>
        <end position="112"/>
    </location>
</feature>
<sequence length="271" mass="27286">MAGARSQCHRRCRDGVAGVLGAAGAVHPPPVLRVHADHGGHRGGAHRGGVRECDAGDDGHGHGHGGSEDAHEHLDGHEDGHGHPATGRRWSFVTAGLTVVLVGAAVVALLAVPPSTLTSSTVEQRSLNAAASTLSNVGGGAGSGTGSGAAAGGDTSAYTVKDWSTLIRQGAGPDALAGQTATLVGFVTPDPDDPTNVFYIARFVVTCCAVDAQPVGVAVYEPGWSGTYAKDSWVSATGVFASNPSVLSTATTVLQPTSIQAIAQPTEPYVY</sequence>
<protein>
    <submittedName>
        <fullName evidence="4">TIGR03943 family protein</fullName>
    </submittedName>
</protein>
<evidence type="ECO:0000256" key="2">
    <source>
        <dbReference type="SAM" id="Phobius"/>
    </source>
</evidence>
<evidence type="ECO:0000256" key="1">
    <source>
        <dbReference type="SAM" id="MobiDB-lite"/>
    </source>
</evidence>
<name>A0A4T2BIM3_9MICO</name>
<dbReference type="Pfam" id="PF21537">
    <property type="entry name" value="DUF1980_C"/>
    <property type="match status" value="1"/>
</dbReference>
<evidence type="ECO:0000313" key="4">
    <source>
        <dbReference type="EMBL" id="TIH30262.1"/>
    </source>
</evidence>
<evidence type="ECO:0000259" key="3">
    <source>
        <dbReference type="Pfam" id="PF21537"/>
    </source>
</evidence>